<evidence type="ECO:0000313" key="1">
    <source>
        <dbReference type="EMBL" id="CAK6439598.1"/>
    </source>
</evidence>
<keyword evidence="2" id="KW-1185">Reference proteome</keyword>
<dbReference type="Proteomes" id="UP001314169">
    <property type="component" value="Chromosome 18"/>
</dbReference>
<sequence length="155" mass="17699">MNSLERYWAPFTARKITRRKILALLPSRTEGTALNRQISVGVRPDFSSQPLISRGEKEGKLPSRWLPDPSVCLTLAKSRERWASYQVSPLQALARRCSCSTQLQHAVAHGEHCDCSRSPQRRDQRLDSLFGSVDRQSIGLQTERSQVRFPLRTHM</sequence>
<dbReference type="EMBL" id="OY882875">
    <property type="protein sequence ID" value="CAK6439598.1"/>
    <property type="molecule type" value="Genomic_DNA"/>
</dbReference>
<protein>
    <submittedName>
        <fullName evidence="1">Uncharacterized protein</fullName>
    </submittedName>
</protein>
<reference evidence="1" key="1">
    <citation type="submission" date="2023-12" db="EMBL/GenBank/DDBJ databases">
        <authorList>
            <person name="Brown T."/>
        </authorList>
    </citation>
    <scope>NUCLEOTIDE SEQUENCE</scope>
</reference>
<proteinExistence type="predicted"/>
<accession>A0ABN9ZPN8</accession>
<organism evidence="1 2">
    <name type="scientific">Pipistrellus nathusii</name>
    <name type="common">Nathusius' pipistrelle</name>
    <dbReference type="NCBI Taxonomy" id="59473"/>
    <lineage>
        <taxon>Eukaryota</taxon>
        <taxon>Metazoa</taxon>
        <taxon>Chordata</taxon>
        <taxon>Craniata</taxon>
        <taxon>Vertebrata</taxon>
        <taxon>Euteleostomi</taxon>
        <taxon>Mammalia</taxon>
        <taxon>Eutheria</taxon>
        <taxon>Laurasiatheria</taxon>
        <taxon>Chiroptera</taxon>
        <taxon>Yangochiroptera</taxon>
        <taxon>Vespertilionidae</taxon>
        <taxon>Pipistrellus</taxon>
    </lineage>
</organism>
<evidence type="ECO:0000313" key="2">
    <source>
        <dbReference type="Proteomes" id="UP001314169"/>
    </source>
</evidence>
<name>A0ABN9ZPN8_PIPNA</name>
<gene>
    <name evidence="1" type="ORF">MPIPNATIZW_LOCUS7904</name>
</gene>